<protein>
    <submittedName>
        <fullName evidence="1">Uncharacterized protein</fullName>
    </submittedName>
</protein>
<evidence type="ECO:0000313" key="2">
    <source>
        <dbReference type="Proteomes" id="UP000013487"/>
    </source>
</evidence>
<reference evidence="1 2" key="1">
    <citation type="journal article" date="2013" name="Genome Announc.">
        <title>Draft Genome Sequence of Bacillus thuringiensis var. thuringiensis Strain T01-328, a Brazilian Isolate That Produces a Soluble Pesticide Protein, Cry1Ia.</title>
        <authorList>
            <person name="Varani A.M."/>
            <person name="Lemos M.V."/>
            <person name="Fernandes C.C."/>
            <person name="Lemos E.G."/>
            <person name="Alves E.C."/>
            <person name="Desiderio J.A."/>
        </authorList>
    </citation>
    <scope>NUCLEOTIDE SEQUENCE [LARGE SCALE GENOMIC DNA]</scope>
    <source>
        <strain evidence="1 2">T01-328</strain>
    </source>
</reference>
<dbReference type="RefSeq" id="WP_000800861.1">
    <property type="nucleotide sequence ID" value="NZ_ARXZ02000004.1"/>
</dbReference>
<organism evidence="1 2">
    <name type="scientific">Bacillus thuringiensis T01-328</name>
    <dbReference type="NCBI Taxonomy" id="1324966"/>
    <lineage>
        <taxon>Bacteria</taxon>
        <taxon>Bacillati</taxon>
        <taxon>Bacillota</taxon>
        <taxon>Bacilli</taxon>
        <taxon>Bacillales</taxon>
        <taxon>Bacillaceae</taxon>
        <taxon>Bacillus</taxon>
        <taxon>Bacillus cereus group</taxon>
    </lineage>
</organism>
<comment type="caution">
    <text evidence="1">The sequence shown here is derived from an EMBL/GenBank/DDBJ whole genome shotgun (WGS) entry which is preliminary data.</text>
</comment>
<name>A0AAN4HKS1_BACTU</name>
<dbReference type="Proteomes" id="UP000013487">
    <property type="component" value="Unassembled WGS sequence"/>
</dbReference>
<sequence length="94" mass="10804">MKNYLVALRVGGDMGQPDISYNDFQIIKAENKLDACKRYNQINNCSYFYGEALALVRDKVSVEKALTRRMNIKMWFNLFSTGALEGVDKKESQK</sequence>
<proteinExistence type="predicted"/>
<accession>A0AAN4HKS1</accession>
<dbReference type="AlphaFoldDB" id="A0AAN4HKS1"/>
<evidence type="ECO:0000313" key="1">
    <source>
        <dbReference type="EMBL" id="ERI01336.1"/>
    </source>
</evidence>
<gene>
    <name evidence="1" type="ORF">BTCBT_002924</name>
</gene>
<dbReference type="EMBL" id="ARXZ02000004">
    <property type="protein sequence ID" value="ERI01336.1"/>
    <property type="molecule type" value="Genomic_DNA"/>
</dbReference>